<evidence type="ECO:0008006" key="5">
    <source>
        <dbReference type="Google" id="ProtNLM"/>
    </source>
</evidence>
<evidence type="ECO:0000256" key="2">
    <source>
        <dbReference type="ARBA" id="ARBA00022833"/>
    </source>
</evidence>
<dbReference type="SUPFAM" id="SSF51182">
    <property type="entry name" value="RmlC-like cupins"/>
    <property type="match status" value="1"/>
</dbReference>
<keyword evidence="1" id="KW-0479">Metal-binding</keyword>
<proteinExistence type="predicted"/>
<dbReference type="InterPro" id="IPR011051">
    <property type="entry name" value="RmlC_Cupin_sf"/>
</dbReference>
<dbReference type="PANTHER" id="PTHR42742:SF3">
    <property type="entry name" value="FRUCTOKINASE"/>
    <property type="match status" value="1"/>
</dbReference>
<dbReference type="EMBL" id="CP104013">
    <property type="protein sequence ID" value="UYP44534.1"/>
    <property type="molecule type" value="Genomic_DNA"/>
</dbReference>
<dbReference type="InterPro" id="IPR014710">
    <property type="entry name" value="RmlC-like_jellyroll"/>
</dbReference>
<evidence type="ECO:0000256" key="1">
    <source>
        <dbReference type="ARBA" id="ARBA00022723"/>
    </source>
</evidence>
<accession>A0ABY6HPZ3</accession>
<protein>
    <recommendedName>
        <fullName evidence="5">Mannose-6-phosphate isomerase</fullName>
    </recommendedName>
</protein>
<keyword evidence="4" id="KW-1185">Reference proteome</keyword>
<evidence type="ECO:0000313" key="4">
    <source>
        <dbReference type="Proteomes" id="UP001208689"/>
    </source>
</evidence>
<dbReference type="Proteomes" id="UP001208689">
    <property type="component" value="Chromosome"/>
</dbReference>
<dbReference type="InterPro" id="IPR051804">
    <property type="entry name" value="Carb_Metab_Reg_Kinase/Isom"/>
</dbReference>
<dbReference type="CDD" id="cd07010">
    <property type="entry name" value="cupin_PMI_type_I_N_bac"/>
    <property type="match status" value="1"/>
</dbReference>
<evidence type="ECO:0000313" key="3">
    <source>
        <dbReference type="EMBL" id="UYP44534.1"/>
    </source>
</evidence>
<organism evidence="3 4">
    <name type="scientific">Candidatus Lokiarchaeum ossiferum</name>
    <dbReference type="NCBI Taxonomy" id="2951803"/>
    <lineage>
        <taxon>Archaea</taxon>
        <taxon>Promethearchaeati</taxon>
        <taxon>Promethearchaeota</taxon>
        <taxon>Promethearchaeia</taxon>
        <taxon>Promethearchaeales</taxon>
        <taxon>Promethearchaeaceae</taxon>
        <taxon>Candidatus Lokiarchaeum</taxon>
    </lineage>
</organism>
<reference evidence="3" key="1">
    <citation type="submission" date="2022-09" db="EMBL/GenBank/DDBJ databases">
        <title>Actin cytoskeleton and complex cell architecture in an #Asgard archaeon.</title>
        <authorList>
            <person name="Ponce Toledo R.I."/>
            <person name="Schleper C."/>
            <person name="Rodrigues Oliveira T."/>
            <person name="Wollweber F."/>
            <person name="Xu J."/>
            <person name="Rittmann S."/>
            <person name="Klingl A."/>
            <person name="Pilhofer M."/>
        </authorList>
    </citation>
    <scope>NUCLEOTIDE SEQUENCE</scope>
    <source>
        <strain evidence="3">B-35</strain>
    </source>
</reference>
<dbReference type="PANTHER" id="PTHR42742">
    <property type="entry name" value="TRANSCRIPTIONAL REPRESSOR MPRA"/>
    <property type="match status" value="1"/>
</dbReference>
<sequence length="582" mass="68147">MKYVSFESGYEKIPRIEIDYPIYENIAEIIDKIKSTHSQTIVIECYPGIDYQQILTQLVEPLEYEKIIKIDEFSYPIKKINKKFAPYLTKDRIFGKMCPFSITDLYPKSIQEKLQKSTHQTQSTIIYGFGASLVDHYDLLIYIDISRWEIQQRFRRNEIGNWKLNNLTEDVLRKYKRGYFIEWRIADRLKTSLFDKIDYYIDGNKNNHLKMLKGSFFNEILKEISTQPFRLTPYFDPGVWGGQWMKEVCNLDPEKVNYAWSFDGVPEENSLTFSYQGIDLEMPALNLIMKYPQNLLGEYIYHRFGAEFPIRFDFLDTMDGQNLSLQVHPMKKYIQEQFGIEYTQDESYYILDSRENSCVYLGMKDGINPKEFITALKEAQISNQMDVERFVNKISVKKHDHILIPAGTVHGSGKDTMVLEISATPYIFTFKLWDWNRLDLDGKPRPINIDHGSKVIQFQRDTKWISKELVNRIEVLSNDGGVIEERTGLHDLEFIETRRYWFDKVIVLHTRDTVHVSNLVEGQQAIVESPIHAFDPFEIHYAETFIVPAAVGEYTIRPFGVSEGKTIGLINAYVRPIKTTPK</sequence>
<name>A0ABY6HPZ3_9ARCH</name>
<keyword evidence="2" id="KW-0862">Zinc</keyword>
<gene>
    <name evidence="3" type="ORF">NEF87_000819</name>
</gene>
<dbReference type="Gene3D" id="2.60.120.10">
    <property type="entry name" value="Jelly Rolls"/>
    <property type="match status" value="1"/>
</dbReference>